<gene>
    <name evidence="2" type="ORF">MBAV_000549</name>
</gene>
<feature type="transmembrane region" description="Helical" evidence="1">
    <location>
        <begin position="15"/>
        <end position="37"/>
    </location>
</feature>
<keyword evidence="3" id="KW-1185">Reference proteome</keyword>
<name>A0A0F3GZJ6_9BACT</name>
<evidence type="ECO:0000313" key="3">
    <source>
        <dbReference type="Proteomes" id="UP000033423"/>
    </source>
</evidence>
<comment type="caution">
    <text evidence="2">The sequence shown here is derived from an EMBL/GenBank/DDBJ whole genome shotgun (WGS) entry which is preliminary data.</text>
</comment>
<sequence length="50" mass="5870">MPFFKKHLLFADNGGLSWLDIGVYLPAVEFVYLGFFLRRQQEWGVICFLS</sequence>
<keyword evidence="1" id="KW-0812">Transmembrane</keyword>
<proteinExistence type="predicted"/>
<dbReference type="EMBL" id="LACI01000249">
    <property type="protein sequence ID" value="KJU87257.1"/>
    <property type="molecule type" value="Genomic_DNA"/>
</dbReference>
<dbReference type="Proteomes" id="UP000033423">
    <property type="component" value="Unassembled WGS sequence"/>
</dbReference>
<reference evidence="2 3" key="1">
    <citation type="submission" date="2015-02" db="EMBL/GenBank/DDBJ databases">
        <title>Single-cell genomics of uncultivated deep-branching MTB reveals a conserved set of magnetosome genes.</title>
        <authorList>
            <person name="Kolinko S."/>
            <person name="Richter M."/>
            <person name="Glockner F.O."/>
            <person name="Brachmann A."/>
            <person name="Schuler D."/>
        </authorList>
    </citation>
    <scope>NUCLEOTIDE SEQUENCE [LARGE SCALE GENOMIC DNA]</scope>
    <source>
        <strain evidence="2">TM-1</strain>
    </source>
</reference>
<dbReference type="AlphaFoldDB" id="A0A0F3GZJ6"/>
<evidence type="ECO:0000313" key="2">
    <source>
        <dbReference type="EMBL" id="KJU87257.1"/>
    </source>
</evidence>
<protein>
    <submittedName>
        <fullName evidence="2">Uncharacterized protein</fullName>
    </submittedName>
</protein>
<accession>A0A0F3GZJ6</accession>
<evidence type="ECO:0000256" key="1">
    <source>
        <dbReference type="SAM" id="Phobius"/>
    </source>
</evidence>
<organism evidence="2 3">
    <name type="scientific">Candidatus Magnetobacterium bavaricum</name>
    <dbReference type="NCBI Taxonomy" id="29290"/>
    <lineage>
        <taxon>Bacteria</taxon>
        <taxon>Pseudomonadati</taxon>
        <taxon>Nitrospirota</taxon>
        <taxon>Thermodesulfovibrionia</taxon>
        <taxon>Thermodesulfovibrionales</taxon>
        <taxon>Candidatus Magnetobacteriaceae</taxon>
        <taxon>Candidatus Magnetobacterium</taxon>
    </lineage>
</organism>
<keyword evidence="1" id="KW-0472">Membrane</keyword>
<keyword evidence="1" id="KW-1133">Transmembrane helix</keyword>